<evidence type="ECO:0000256" key="2">
    <source>
        <dbReference type="ARBA" id="ARBA00010992"/>
    </source>
</evidence>
<gene>
    <name evidence="9" type="ORF">GOBAR_AA36771</name>
</gene>
<evidence type="ECO:0000256" key="6">
    <source>
        <dbReference type="ARBA" id="ARBA00023136"/>
    </source>
</evidence>
<dbReference type="Gene3D" id="1.20.1250.20">
    <property type="entry name" value="MFS general substrate transporter like domains"/>
    <property type="match status" value="1"/>
</dbReference>
<dbReference type="SUPFAM" id="SSF103473">
    <property type="entry name" value="MFS general substrate transporter"/>
    <property type="match status" value="1"/>
</dbReference>
<comment type="subcellular location">
    <subcellularLocation>
        <location evidence="1">Membrane</location>
        <topology evidence="1">Multi-pass membrane protein</topology>
    </subcellularLocation>
</comment>
<dbReference type="Pfam" id="PF00083">
    <property type="entry name" value="Sugar_tr"/>
    <property type="match status" value="1"/>
</dbReference>
<comment type="similarity">
    <text evidence="2">Belongs to the major facilitator superfamily. Sugar transporter (TC 2.A.1.1) family.</text>
</comment>
<dbReference type="InterPro" id="IPR050549">
    <property type="entry name" value="MFS_Trehalose_Transporter"/>
</dbReference>
<dbReference type="EMBL" id="KZ670091">
    <property type="protein sequence ID" value="PPR83943.1"/>
    <property type="molecule type" value="Genomic_DNA"/>
</dbReference>
<evidence type="ECO:0000259" key="8">
    <source>
        <dbReference type="PROSITE" id="PS50850"/>
    </source>
</evidence>
<evidence type="ECO:0000313" key="9">
    <source>
        <dbReference type="EMBL" id="PPR83943.1"/>
    </source>
</evidence>
<dbReference type="InterPro" id="IPR005828">
    <property type="entry name" value="MFS_sugar_transport-like"/>
</dbReference>
<accession>A0A2P5VYP6</accession>
<dbReference type="GO" id="GO:0022857">
    <property type="term" value="F:transmembrane transporter activity"/>
    <property type="evidence" value="ECO:0007669"/>
    <property type="project" value="InterPro"/>
</dbReference>
<keyword evidence="5 7" id="KW-1133">Transmembrane helix</keyword>
<organism evidence="9 10">
    <name type="scientific">Gossypium barbadense</name>
    <name type="common">Sea Island cotton</name>
    <name type="synonym">Hibiscus barbadensis</name>
    <dbReference type="NCBI Taxonomy" id="3634"/>
    <lineage>
        <taxon>Eukaryota</taxon>
        <taxon>Viridiplantae</taxon>
        <taxon>Streptophyta</taxon>
        <taxon>Embryophyta</taxon>
        <taxon>Tracheophyta</taxon>
        <taxon>Spermatophyta</taxon>
        <taxon>Magnoliopsida</taxon>
        <taxon>eudicotyledons</taxon>
        <taxon>Gunneridae</taxon>
        <taxon>Pentapetalae</taxon>
        <taxon>rosids</taxon>
        <taxon>malvids</taxon>
        <taxon>Malvales</taxon>
        <taxon>Malvaceae</taxon>
        <taxon>Malvoideae</taxon>
        <taxon>Gossypium</taxon>
    </lineage>
</organism>
<dbReference type="PANTHER" id="PTHR48021">
    <property type="match status" value="1"/>
</dbReference>
<reference evidence="9 10" key="1">
    <citation type="submission" date="2015-01" db="EMBL/GenBank/DDBJ databases">
        <title>Genome of allotetraploid Gossypium barbadense reveals genomic plasticity and fiber elongation in cotton evolution.</title>
        <authorList>
            <person name="Chen X."/>
            <person name="Liu X."/>
            <person name="Zhao B."/>
            <person name="Zheng H."/>
            <person name="Hu Y."/>
            <person name="Lu G."/>
            <person name="Yang C."/>
            <person name="Chen J."/>
            <person name="Shan C."/>
            <person name="Zhang L."/>
            <person name="Zhou Y."/>
            <person name="Wang L."/>
            <person name="Guo W."/>
            <person name="Bai Y."/>
            <person name="Ruan J."/>
            <person name="Shangguan X."/>
            <person name="Mao Y."/>
            <person name="Jiang J."/>
            <person name="Zhu Y."/>
            <person name="Lei J."/>
            <person name="Kang H."/>
            <person name="Chen S."/>
            <person name="He X."/>
            <person name="Wang R."/>
            <person name="Wang Y."/>
            <person name="Chen J."/>
            <person name="Wang L."/>
            <person name="Yu S."/>
            <person name="Wang B."/>
            <person name="Wei J."/>
            <person name="Song S."/>
            <person name="Lu X."/>
            <person name="Gao Z."/>
            <person name="Gu W."/>
            <person name="Deng X."/>
            <person name="Ma D."/>
            <person name="Wang S."/>
            <person name="Liang W."/>
            <person name="Fang L."/>
            <person name="Cai C."/>
            <person name="Zhu X."/>
            <person name="Zhou B."/>
            <person name="Zhang Y."/>
            <person name="Chen Z."/>
            <person name="Xu S."/>
            <person name="Zhu R."/>
            <person name="Wang S."/>
            <person name="Zhang T."/>
            <person name="Zhao G."/>
        </authorList>
    </citation>
    <scope>NUCLEOTIDE SEQUENCE [LARGE SCALE GENOMIC DNA]</scope>
    <source>
        <strain evidence="10">cv. Xinhai21</strain>
        <tissue evidence="9">Leaf</tissue>
    </source>
</reference>
<dbReference type="PROSITE" id="PS50850">
    <property type="entry name" value="MFS"/>
    <property type="match status" value="1"/>
</dbReference>
<dbReference type="OrthoDB" id="1929005at2759"/>
<evidence type="ECO:0000256" key="4">
    <source>
        <dbReference type="ARBA" id="ARBA00022692"/>
    </source>
</evidence>
<keyword evidence="4 7" id="KW-0812">Transmembrane</keyword>
<dbReference type="Proteomes" id="UP000239757">
    <property type="component" value="Unassembled WGS sequence"/>
</dbReference>
<dbReference type="GO" id="GO:0016020">
    <property type="term" value="C:membrane"/>
    <property type="evidence" value="ECO:0007669"/>
    <property type="project" value="UniProtKB-SubCell"/>
</dbReference>
<dbReference type="AlphaFoldDB" id="A0A2P5VYP6"/>
<name>A0A2P5VYP6_GOSBA</name>
<feature type="domain" description="Major facilitator superfamily (MFS) profile" evidence="8">
    <location>
        <begin position="1"/>
        <end position="141"/>
    </location>
</feature>
<dbReference type="InterPro" id="IPR036259">
    <property type="entry name" value="MFS_trans_sf"/>
</dbReference>
<sequence length="141" mass="15051">MVEEGTDEGPTNEPLIVSSYNGDGLTSRKSSPITPSLVLGVTVAANASFTCGYSGRYSAPAESGIIDELGLTVAETFWILNIFYIMGWLAIVFAQEAWSLYVGRLSLGFGTAVFNYVGPVYVADITPKNLRGGFSSLVPRL</sequence>
<keyword evidence="3" id="KW-0762">Sugar transport</keyword>
<keyword evidence="3" id="KW-0813">Transport</keyword>
<evidence type="ECO:0000256" key="3">
    <source>
        <dbReference type="ARBA" id="ARBA00022597"/>
    </source>
</evidence>
<evidence type="ECO:0000256" key="7">
    <source>
        <dbReference type="SAM" id="Phobius"/>
    </source>
</evidence>
<proteinExistence type="inferred from homology"/>
<evidence type="ECO:0000313" key="10">
    <source>
        <dbReference type="Proteomes" id="UP000239757"/>
    </source>
</evidence>
<evidence type="ECO:0000256" key="5">
    <source>
        <dbReference type="ARBA" id="ARBA00022989"/>
    </source>
</evidence>
<protein>
    <recommendedName>
        <fullName evidence="8">Major facilitator superfamily (MFS) profile domain-containing protein</fullName>
    </recommendedName>
</protein>
<dbReference type="PANTHER" id="PTHR48021:SF25">
    <property type="entry name" value="SUGAR TRANSPORTER ERD6-LIKE 5"/>
    <property type="match status" value="1"/>
</dbReference>
<dbReference type="InterPro" id="IPR020846">
    <property type="entry name" value="MFS_dom"/>
</dbReference>
<feature type="transmembrane region" description="Helical" evidence="7">
    <location>
        <begin position="77"/>
        <end position="94"/>
    </location>
</feature>
<keyword evidence="6 7" id="KW-0472">Membrane</keyword>
<evidence type="ECO:0000256" key="1">
    <source>
        <dbReference type="ARBA" id="ARBA00004141"/>
    </source>
</evidence>